<dbReference type="PANTHER" id="PTHR43081:SF1">
    <property type="entry name" value="ADENYLATE CYCLASE, TERMINAL-DIFFERENTIATION SPECIFIC"/>
    <property type="match status" value="1"/>
</dbReference>
<dbReference type="SMART" id="SM00044">
    <property type="entry name" value="CYCc"/>
    <property type="match status" value="1"/>
</dbReference>
<organism evidence="3 4">
    <name type="scientific">Gonium pectorale</name>
    <name type="common">Green alga</name>
    <dbReference type="NCBI Taxonomy" id="33097"/>
    <lineage>
        <taxon>Eukaryota</taxon>
        <taxon>Viridiplantae</taxon>
        <taxon>Chlorophyta</taxon>
        <taxon>core chlorophytes</taxon>
        <taxon>Chlorophyceae</taxon>
        <taxon>CS clade</taxon>
        <taxon>Chlamydomonadales</taxon>
        <taxon>Volvocaceae</taxon>
        <taxon>Gonium</taxon>
    </lineage>
</organism>
<keyword evidence="1" id="KW-1133">Transmembrane helix</keyword>
<dbReference type="EMBL" id="LSYV01000019">
    <property type="protein sequence ID" value="KXZ50125.1"/>
    <property type="molecule type" value="Genomic_DNA"/>
</dbReference>
<reference evidence="4" key="1">
    <citation type="journal article" date="2016" name="Nat. Commun.">
        <title>The Gonium pectorale genome demonstrates co-option of cell cycle regulation during the evolution of multicellularity.</title>
        <authorList>
            <person name="Hanschen E.R."/>
            <person name="Marriage T.N."/>
            <person name="Ferris P.J."/>
            <person name="Hamaji T."/>
            <person name="Toyoda A."/>
            <person name="Fujiyama A."/>
            <person name="Neme R."/>
            <person name="Noguchi H."/>
            <person name="Minakuchi Y."/>
            <person name="Suzuki M."/>
            <person name="Kawai-Toyooka H."/>
            <person name="Smith D.R."/>
            <person name="Sparks H."/>
            <person name="Anderson J."/>
            <person name="Bakaric R."/>
            <person name="Luria V."/>
            <person name="Karger A."/>
            <person name="Kirschner M.W."/>
            <person name="Durand P.M."/>
            <person name="Michod R.E."/>
            <person name="Nozaki H."/>
            <person name="Olson B.J."/>
        </authorList>
    </citation>
    <scope>NUCLEOTIDE SEQUENCE [LARGE SCALE GENOMIC DNA]</scope>
    <source>
        <strain evidence="4">NIES-2863</strain>
    </source>
</reference>
<evidence type="ECO:0000313" key="4">
    <source>
        <dbReference type="Proteomes" id="UP000075714"/>
    </source>
</evidence>
<evidence type="ECO:0000256" key="1">
    <source>
        <dbReference type="SAM" id="Phobius"/>
    </source>
</evidence>
<accession>A0A150GK91</accession>
<evidence type="ECO:0000313" key="3">
    <source>
        <dbReference type="EMBL" id="KXZ50125.1"/>
    </source>
</evidence>
<name>A0A150GK91_GONPE</name>
<dbReference type="Gene3D" id="3.30.70.1230">
    <property type="entry name" value="Nucleotide cyclase"/>
    <property type="match status" value="3"/>
</dbReference>
<feature type="domain" description="Guanylate cyclase" evidence="2">
    <location>
        <begin position="42"/>
        <end position="247"/>
    </location>
</feature>
<dbReference type="Proteomes" id="UP000075714">
    <property type="component" value="Unassembled WGS sequence"/>
</dbReference>
<dbReference type="PANTHER" id="PTHR43081">
    <property type="entry name" value="ADENYLATE CYCLASE, TERMINAL-DIFFERENTIATION SPECIFIC-RELATED"/>
    <property type="match status" value="1"/>
</dbReference>
<dbReference type="OrthoDB" id="676979at2759"/>
<keyword evidence="1" id="KW-0472">Membrane</keyword>
<sequence length="809" mass="87870">MGVLGQNIAVAGLSVALAILAALVWWLWRSRAAALRQRAGQEEGEDMKNLVQHAAYTLDSDHTRTRPATSIVDCKELAFVVTDIEGSTQISVAGRTVYDQLLAIHDQLMREGIAKFNGTQIVTEGDSFLVAFHTVHEAVAFCQDLQHKLLDTPWPRAVLRLPGCRAVTNADGDVVMQGPRVRMGVHWALPGLVACRSHALTKAPMVVGIAVSIAQEISDAANGGQILLSQEAWEQLRGHMPRAGFPIVRRLGLFKLLADEGKHSWLYAVDGSLLRPLKRETAAPRKLERVWPPPGAAMASDWGLYVTDPPAPPVECMEALTFVSLRLRLPPDKRHRRRRYSMHAHLHKPAHHQVPGGVLLSMQQLFVKQAQQFDGYLFGSDALTDRVGYFSFVFACPSNALRFCHTVQVCVMYNKWPDAAVEYFGQTVMGIDGRLVFKGPRVAAAIHCGPNFDITPIASYHPTAAPGADYHGPAVELTRALADAAHGGQVLMTEEAWQGVQELVQVMPTLLSGRSFKPPNTLQQLELGYREAPNVHEPLAMAFVKVVKPPVVSCAEASAADLGEQQILEAITSYQLAVGLYGTLARSLLPAYGGYESKENRPGEFIMVFGCLIDAIAWASHLQKDMLQLDWPPALLKMQGCSEVYGQQGQVLWRGLRVRVGMAYGYINVKKPMNTGRADYFGELANTAARVAALAAPGQILVESSQVHVSMPDGMPLLVQAAPTYLPVKWAATACELHSPTAASRVWFTTDGGIIPGASGAGGPGLHLLNRAEGGSRLRRASYSAVPTDFGRSGNSASTGLLFQRAPTR</sequence>
<dbReference type="CDD" id="cd07302">
    <property type="entry name" value="CHD"/>
    <property type="match status" value="1"/>
</dbReference>
<proteinExistence type="predicted"/>
<dbReference type="SUPFAM" id="SSF55073">
    <property type="entry name" value="Nucleotide cyclase"/>
    <property type="match status" value="3"/>
</dbReference>
<comment type="caution">
    <text evidence="3">The sequence shown here is derived from an EMBL/GenBank/DDBJ whole genome shotgun (WGS) entry which is preliminary data.</text>
</comment>
<dbReference type="AlphaFoldDB" id="A0A150GK91"/>
<evidence type="ECO:0000259" key="2">
    <source>
        <dbReference type="SMART" id="SM00044"/>
    </source>
</evidence>
<dbReference type="InterPro" id="IPR001054">
    <property type="entry name" value="A/G_cyclase"/>
</dbReference>
<dbReference type="InterPro" id="IPR029787">
    <property type="entry name" value="Nucleotide_cyclase"/>
</dbReference>
<protein>
    <recommendedName>
        <fullName evidence="2">Guanylate cyclase domain-containing protein</fullName>
    </recommendedName>
</protein>
<dbReference type="Pfam" id="PF00211">
    <property type="entry name" value="Guanylate_cyc"/>
    <property type="match status" value="2"/>
</dbReference>
<dbReference type="GO" id="GO:0035556">
    <property type="term" value="P:intracellular signal transduction"/>
    <property type="evidence" value="ECO:0007669"/>
    <property type="project" value="InterPro"/>
</dbReference>
<dbReference type="GO" id="GO:0009190">
    <property type="term" value="P:cyclic nucleotide biosynthetic process"/>
    <property type="evidence" value="ECO:0007669"/>
    <property type="project" value="InterPro"/>
</dbReference>
<feature type="transmembrane region" description="Helical" evidence="1">
    <location>
        <begin position="6"/>
        <end position="28"/>
    </location>
</feature>
<dbReference type="InterPro" id="IPR050697">
    <property type="entry name" value="Adenylyl/Guanylyl_Cyclase_3/4"/>
</dbReference>
<gene>
    <name evidence="3" type="ORF">GPECTOR_18g99</name>
</gene>
<keyword evidence="4" id="KW-1185">Reference proteome</keyword>
<keyword evidence="1" id="KW-0812">Transmembrane</keyword>